<dbReference type="PANTHER" id="PTHR43490:SF99">
    <property type="entry name" value="SHORT-CHAIN DEHYDROGENASE_REDUCTASE"/>
    <property type="match status" value="1"/>
</dbReference>
<comment type="similarity">
    <text evidence="1 4">Belongs to the short-chain dehydrogenases/reductases (SDR) family.</text>
</comment>
<dbReference type="PROSITE" id="PS00061">
    <property type="entry name" value="ADH_SHORT"/>
    <property type="match status" value="1"/>
</dbReference>
<gene>
    <name evidence="5" type="ORF">A4U53_03805</name>
</gene>
<evidence type="ECO:0000313" key="5">
    <source>
        <dbReference type="EMBL" id="OAP92385.1"/>
    </source>
</evidence>
<evidence type="ECO:0000256" key="2">
    <source>
        <dbReference type="ARBA" id="ARBA00022857"/>
    </source>
</evidence>
<keyword evidence="3" id="KW-0560">Oxidoreductase</keyword>
<sequence length="238" mass="25163">MSKNALITGANKSIGFETARRLGGMGYRVWLGARDAGRGESAAETLRAQGHDVRFLEIAVEDDASVKAAADRVRQEDGKLDALVNNAGIPGAFIDPADQTVDDIRQVYEINVFGPIRITQAFLPLLKAASSANVVNVSSELGSLGALTDPESEFYGVNSLGYNSSKTALNAVTVSFSKALASFGIRVNSADPGYTKTDFNGNTGYRTVEQAAEIIVQLAVANDGQTGAFINDKGTLPW</sequence>
<dbReference type="SUPFAM" id="SSF51735">
    <property type="entry name" value="NAD(P)-binding Rossmann-fold domains"/>
    <property type="match status" value="1"/>
</dbReference>
<dbReference type="PANTHER" id="PTHR43490">
    <property type="entry name" value="(+)-NEOMENTHOL DEHYDROGENASE"/>
    <property type="match status" value="1"/>
</dbReference>
<dbReference type="CDD" id="cd05324">
    <property type="entry name" value="carb_red_PTCR-like_SDR_c"/>
    <property type="match status" value="1"/>
</dbReference>
<dbReference type="PRINTS" id="PR00081">
    <property type="entry name" value="GDHRDH"/>
</dbReference>
<dbReference type="InterPro" id="IPR036291">
    <property type="entry name" value="NAD(P)-bd_dom_sf"/>
</dbReference>
<evidence type="ECO:0000256" key="4">
    <source>
        <dbReference type="RuleBase" id="RU000363"/>
    </source>
</evidence>
<dbReference type="EMBL" id="LWBS01000327">
    <property type="protein sequence ID" value="OAP92385.1"/>
    <property type="molecule type" value="Genomic_DNA"/>
</dbReference>
<dbReference type="GO" id="GO:0016616">
    <property type="term" value="F:oxidoreductase activity, acting on the CH-OH group of donors, NAD or NADP as acceptor"/>
    <property type="evidence" value="ECO:0007669"/>
    <property type="project" value="InterPro"/>
</dbReference>
<evidence type="ECO:0000256" key="3">
    <source>
        <dbReference type="ARBA" id="ARBA00023002"/>
    </source>
</evidence>
<accession>A0A179BM49</accession>
<dbReference type="PRINTS" id="PR00080">
    <property type="entry name" value="SDRFAMILY"/>
</dbReference>
<dbReference type="InterPro" id="IPR002347">
    <property type="entry name" value="SDR_fam"/>
</dbReference>
<organism evidence="5">
    <name type="scientific">Rhizobium leguminosarum</name>
    <dbReference type="NCBI Taxonomy" id="384"/>
    <lineage>
        <taxon>Bacteria</taxon>
        <taxon>Pseudomonadati</taxon>
        <taxon>Pseudomonadota</taxon>
        <taxon>Alphaproteobacteria</taxon>
        <taxon>Hyphomicrobiales</taxon>
        <taxon>Rhizobiaceae</taxon>
        <taxon>Rhizobium/Agrobacterium group</taxon>
        <taxon>Rhizobium</taxon>
    </lineage>
</organism>
<keyword evidence="2" id="KW-0521">NADP</keyword>
<reference evidence="5" key="1">
    <citation type="submission" date="2016-04" db="EMBL/GenBank/DDBJ databases">
        <title>Fast-growing isolate from the root nodules of Vavilovia formosa.</title>
        <authorList>
            <person name="Kimeklis A."/>
            <person name="Safronova V."/>
            <person name="Belimov A."/>
            <person name="Andronov E."/>
        </authorList>
    </citation>
    <scope>NUCLEOTIDE SEQUENCE [LARGE SCALE GENOMIC DNA]</scope>
    <source>
        <strain evidence="5">Vaf-46</strain>
    </source>
</reference>
<dbReference type="InterPro" id="IPR045313">
    <property type="entry name" value="CBR1-like"/>
</dbReference>
<dbReference type="InterPro" id="IPR020904">
    <property type="entry name" value="Sc_DH/Rdtase_CS"/>
</dbReference>
<dbReference type="Gene3D" id="3.40.50.720">
    <property type="entry name" value="NAD(P)-binding Rossmann-like Domain"/>
    <property type="match status" value="1"/>
</dbReference>
<dbReference type="eggNOG" id="COG1028">
    <property type="taxonomic scope" value="Bacteria"/>
</dbReference>
<dbReference type="AlphaFoldDB" id="A0A179BM49"/>
<evidence type="ECO:0000256" key="1">
    <source>
        <dbReference type="ARBA" id="ARBA00006484"/>
    </source>
</evidence>
<name>A0A179BM49_RHILE</name>
<protein>
    <submittedName>
        <fullName evidence="5">SDR family oxidoreductase</fullName>
    </submittedName>
</protein>
<proteinExistence type="inferred from homology"/>
<comment type="caution">
    <text evidence="5">The sequence shown here is derived from an EMBL/GenBank/DDBJ whole genome shotgun (WGS) entry which is preliminary data.</text>
</comment>
<dbReference type="Pfam" id="PF00106">
    <property type="entry name" value="adh_short"/>
    <property type="match status" value="1"/>
</dbReference>